<feature type="compositionally biased region" description="Acidic residues" evidence="1">
    <location>
        <begin position="1"/>
        <end position="10"/>
    </location>
</feature>
<gene>
    <name evidence="2" type="ORF">Airi02_036210</name>
</gene>
<protein>
    <submittedName>
        <fullName evidence="2">Uncharacterized protein</fullName>
    </submittedName>
</protein>
<evidence type="ECO:0000313" key="2">
    <source>
        <dbReference type="EMBL" id="GLY85692.1"/>
    </source>
</evidence>
<reference evidence="2" key="1">
    <citation type="submission" date="2023-03" db="EMBL/GenBank/DDBJ databases">
        <title>Actinoallomurus iriomotensis NBRC 103684.</title>
        <authorList>
            <person name="Ichikawa N."/>
            <person name="Sato H."/>
            <person name="Tonouchi N."/>
        </authorList>
    </citation>
    <scope>NUCLEOTIDE SEQUENCE</scope>
    <source>
        <strain evidence="2">NBRC 103684</strain>
    </source>
</reference>
<dbReference type="Proteomes" id="UP001165074">
    <property type="component" value="Unassembled WGS sequence"/>
</dbReference>
<name>A0A9W6S4P2_9ACTN</name>
<feature type="compositionally biased region" description="Basic and acidic residues" evidence="1">
    <location>
        <begin position="38"/>
        <end position="60"/>
    </location>
</feature>
<evidence type="ECO:0000256" key="1">
    <source>
        <dbReference type="SAM" id="MobiDB-lite"/>
    </source>
</evidence>
<feature type="compositionally biased region" description="Basic and acidic residues" evidence="1">
    <location>
        <begin position="11"/>
        <end position="21"/>
    </location>
</feature>
<dbReference type="AlphaFoldDB" id="A0A9W6S4P2"/>
<evidence type="ECO:0000313" key="3">
    <source>
        <dbReference type="Proteomes" id="UP001165074"/>
    </source>
</evidence>
<keyword evidence="3" id="KW-1185">Reference proteome</keyword>
<feature type="region of interest" description="Disordered" evidence="1">
    <location>
        <begin position="77"/>
        <end position="111"/>
    </location>
</feature>
<feature type="region of interest" description="Disordered" evidence="1">
    <location>
        <begin position="1"/>
        <end position="61"/>
    </location>
</feature>
<dbReference type="EMBL" id="BSTK01000004">
    <property type="protein sequence ID" value="GLY85692.1"/>
    <property type="molecule type" value="Genomic_DNA"/>
</dbReference>
<organism evidence="2 3">
    <name type="scientific">Actinoallomurus iriomotensis</name>
    <dbReference type="NCBI Taxonomy" id="478107"/>
    <lineage>
        <taxon>Bacteria</taxon>
        <taxon>Bacillati</taxon>
        <taxon>Actinomycetota</taxon>
        <taxon>Actinomycetes</taxon>
        <taxon>Streptosporangiales</taxon>
        <taxon>Thermomonosporaceae</taxon>
        <taxon>Actinoallomurus</taxon>
    </lineage>
</organism>
<sequence length="111" mass="12409">MPAVLDEPEDADRPGQEKADQRAAGQPRRTQQRHRRTRDQQQKCDGERAGGLEQEHRSDDVYTAIPVHVQIHVDVAARRGGHGRPVPDDGPHGRRHASLTSRTASGWVPSW</sequence>
<accession>A0A9W6S4P2</accession>
<comment type="caution">
    <text evidence="2">The sequence shown here is derived from an EMBL/GenBank/DDBJ whole genome shotgun (WGS) entry which is preliminary data.</text>
</comment>
<proteinExistence type="predicted"/>